<keyword evidence="8" id="KW-1185">Reference proteome</keyword>
<dbReference type="PANTHER" id="PTHR11206">
    <property type="entry name" value="MULTIDRUG RESISTANCE PROTEIN"/>
    <property type="match status" value="1"/>
</dbReference>
<keyword evidence="5 6" id="KW-0472">Membrane</keyword>
<feature type="transmembrane region" description="Helical" evidence="6">
    <location>
        <begin position="206"/>
        <end position="231"/>
    </location>
</feature>
<dbReference type="Proteomes" id="UP000595140">
    <property type="component" value="Unassembled WGS sequence"/>
</dbReference>
<proteinExistence type="inferred from homology"/>
<dbReference type="CDD" id="cd13132">
    <property type="entry name" value="MATE_eukaryotic"/>
    <property type="match status" value="1"/>
</dbReference>
<dbReference type="OrthoDB" id="1294093at2759"/>
<feature type="transmembrane region" description="Helical" evidence="6">
    <location>
        <begin position="404"/>
        <end position="426"/>
    </location>
</feature>
<feature type="transmembrane region" description="Helical" evidence="6">
    <location>
        <begin position="150"/>
        <end position="168"/>
    </location>
</feature>
<feature type="transmembrane region" description="Helical" evidence="6">
    <location>
        <begin position="180"/>
        <end position="200"/>
    </location>
</feature>
<keyword evidence="3 6" id="KW-0812">Transmembrane</keyword>
<dbReference type="Pfam" id="PF01554">
    <property type="entry name" value="MatE"/>
    <property type="match status" value="2"/>
</dbReference>
<keyword evidence="4 6" id="KW-1133">Transmembrane helix</keyword>
<feature type="transmembrane region" description="Helical" evidence="6">
    <location>
        <begin position="432"/>
        <end position="457"/>
    </location>
</feature>
<dbReference type="InterPro" id="IPR002528">
    <property type="entry name" value="MATE_fam"/>
</dbReference>
<dbReference type="NCBIfam" id="TIGR00797">
    <property type="entry name" value="matE"/>
    <property type="match status" value="1"/>
</dbReference>
<evidence type="ECO:0000256" key="6">
    <source>
        <dbReference type="RuleBase" id="RU004914"/>
    </source>
</evidence>
<evidence type="ECO:0000256" key="5">
    <source>
        <dbReference type="ARBA" id="ARBA00023136"/>
    </source>
</evidence>
<dbReference type="GO" id="GO:1990961">
    <property type="term" value="P:xenobiotic detoxification by transmembrane export across the plasma membrane"/>
    <property type="evidence" value="ECO:0007669"/>
    <property type="project" value="InterPro"/>
</dbReference>
<feature type="transmembrane region" description="Helical" evidence="6">
    <location>
        <begin position="289"/>
        <end position="308"/>
    </location>
</feature>
<dbReference type="GO" id="GO:0016020">
    <property type="term" value="C:membrane"/>
    <property type="evidence" value="ECO:0007669"/>
    <property type="project" value="UniProtKB-SubCell"/>
</dbReference>
<dbReference type="GO" id="GO:0042910">
    <property type="term" value="F:xenobiotic transmembrane transporter activity"/>
    <property type="evidence" value="ECO:0007669"/>
    <property type="project" value="InterPro"/>
</dbReference>
<comment type="subcellular location">
    <subcellularLocation>
        <location evidence="1">Membrane</location>
        <topology evidence="1">Multi-pass membrane protein</topology>
    </subcellularLocation>
</comment>
<protein>
    <recommendedName>
        <fullName evidence="6">Protein DETOXIFICATION</fullName>
    </recommendedName>
    <alternativeName>
        <fullName evidence="6">Multidrug and toxic compound extrusion protein</fullName>
    </alternativeName>
</protein>
<gene>
    <name evidence="7" type="ORF">CCAM_LOCUS19939</name>
</gene>
<sequence length="470" mass="51016">MDEELLPSKEGGEDGGGGIRWGLVWPEAKRLGHLAAPMVAMTLSMNLLLVVSNMMVGHLGELYLSSTSIAVSLAGVTGFSFMLGMASALETLSGQAYGAKQYHKLGTQTYTAIFCLAVISIPLAILWTYMGKILVFVGQDPLISHEAGTFLKWLVPSIFAYSALQPLIRFFQAQSMVYPMLISSFVTLCFHVPLCWVLVFKCGLNNIGAAISIGLSMWGNVLILSLFMKFSTKCAKTRSPVSWEIFHGVKEFFRYAIPSAIMICLEWWSFELIVLLSGLLPNPQLETSVLSVCLNTVSTLYAIPYGLSGAVSTRVSNELGAGNPQGARLSVFTVMLMAVLEAVIVSAMLFACRNMFGYVFSNEMEVVSYVATMTPLLCLSVITDSLQGTISGVARGCGWQHIGAYVNLASFYLCGIPIAASLAFWFHFRGKGLWIGVLCGASMQSFLLSIITSCTNWSNQAAKVGMRVLE</sequence>
<feature type="transmembrane region" description="Helical" evidence="6">
    <location>
        <begin position="329"/>
        <end position="351"/>
    </location>
</feature>
<feature type="transmembrane region" description="Helical" evidence="6">
    <location>
        <begin position="110"/>
        <end position="130"/>
    </location>
</feature>
<comment type="similarity">
    <text evidence="2 6">Belongs to the multi antimicrobial extrusion (MATE) (TC 2.A.66.1) family.</text>
</comment>
<feature type="transmembrane region" description="Helical" evidence="6">
    <location>
        <begin position="34"/>
        <end position="56"/>
    </location>
</feature>
<feature type="transmembrane region" description="Helical" evidence="6">
    <location>
        <begin position="252"/>
        <end position="269"/>
    </location>
</feature>
<evidence type="ECO:0000256" key="1">
    <source>
        <dbReference type="ARBA" id="ARBA00004141"/>
    </source>
</evidence>
<dbReference type="InterPro" id="IPR045069">
    <property type="entry name" value="MATE_euk"/>
</dbReference>
<accession>A0A484LNP7</accession>
<reference evidence="7 8" key="1">
    <citation type="submission" date="2018-04" db="EMBL/GenBank/DDBJ databases">
        <authorList>
            <person name="Vogel A."/>
        </authorList>
    </citation>
    <scope>NUCLEOTIDE SEQUENCE [LARGE SCALE GENOMIC DNA]</scope>
</reference>
<evidence type="ECO:0000256" key="4">
    <source>
        <dbReference type="ARBA" id="ARBA00022989"/>
    </source>
</evidence>
<name>A0A484LNP7_9ASTE</name>
<organism evidence="7 8">
    <name type="scientific">Cuscuta campestris</name>
    <dbReference type="NCBI Taxonomy" id="132261"/>
    <lineage>
        <taxon>Eukaryota</taxon>
        <taxon>Viridiplantae</taxon>
        <taxon>Streptophyta</taxon>
        <taxon>Embryophyta</taxon>
        <taxon>Tracheophyta</taxon>
        <taxon>Spermatophyta</taxon>
        <taxon>Magnoliopsida</taxon>
        <taxon>eudicotyledons</taxon>
        <taxon>Gunneridae</taxon>
        <taxon>Pentapetalae</taxon>
        <taxon>asterids</taxon>
        <taxon>lamiids</taxon>
        <taxon>Solanales</taxon>
        <taxon>Convolvulaceae</taxon>
        <taxon>Cuscuteae</taxon>
        <taxon>Cuscuta</taxon>
        <taxon>Cuscuta subgen. Grammica</taxon>
        <taxon>Cuscuta sect. Cleistogrammica</taxon>
    </lineage>
</organism>
<dbReference type="EMBL" id="OOIL02001788">
    <property type="protein sequence ID" value="VFQ78163.1"/>
    <property type="molecule type" value="Genomic_DNA"/>
</dbReference>
<feature type="transmembrane region" description="Helical" evidence="6">
    <location>
        <begin position="366"/>
        <end position="383"/>
    </location>
</feature>
<feature type="transmembrane region" description="Helical" evidence="6">
    <location>
        <begin position="62"/>
        <end position="89"/>
    </location>
</feature>
<dbReference type="GO" id="GO:0015297">
    <property type="term" value="F:antiporter activity"/>
    <property type="evidence" value="ECO:0007669"/>
    <property type="project" value="InterPro"/>
</dbReference>
<evidence type="ECO:0000256" key="3">
    <source>
        <dbReference type="ARBA" id="ARBA00022692"/>
    </source>
</evidence>
<evidence type="ECO:0000313" key="8">
    <source>
        <dbReference type="Proteomes" id="UP000595140"/>
    </source>
</evidence>
<dbReference type="AlphaFoldDB" id="A0A484LNP7"/>
<evidence type="ECO:0000313" key="7">
    <source>
        <dbReference type="EMBL" id="VFQ78163.1"/>
    </source>
</evidence>
<evidence type="ECO:0000256" key="2">
    <source>
        <dbReference type="ARBA" id="ARBA00010199"/>
    </source>
</evidence>